<dbReference type="PROSITE" id="PS00941">
    <property type="entry name" value="CARBOXYLESTERASE_B_2"/>
    <property type="match status" value="1"/>
</dbReference>
<dbReference type="PROSITE" id="PS00122">
    <property type="entry name" value="CARBOXYLESTERASE_B_1"/>
    <property type="match status" value="1"/>
</dbReference>
<dbReference type="SUPFAM" id="SSF53474">
    <property type="entry name" value="alpha/beta-Hydrolases"/>
    <property type="match status" value="1"/>
</dbReference>
<dbReference type="Gene3D" id="3.40.50.1820">
    <property type="entry name" value="alpha/beta hydrolase"/>
    <property type="match status" value="1"/>
</dbReference>
<proteinExistence type="inferred from homology"/>
<keyword evidence="6" id="KW-0732">Signal</keyword>
<evidence type="ECO:0000256" key="4">
    <source>
        <dbReference type="ARBA" id="ARBA00023157"/>
    </source>
</evidence>
<dbReference type="Pfam" id="PF00135">
    <property type="entry name" value="COesterase"/>
    <property type="match status" value="2"/>
</dbReference>
<feature type="domain" description="Carboxylesterase type B" evidence="7">
    <location>
        <begin position="23"/>
        <end position="358"/>
    </location>
</feature>
<dbReference type="InterPro" id="IPR029058">
    <property type="entry name" value="AB_hydrolase_fold"/>
</dbReference>
<evidence type="ECO:0000256" key="6">
    <source>
        <dbReference type="RuleBase" id="RU361235"/>
    </source>
</evidence>
<dbReference type="PANTHER" id="PTHR43142:SF1">
    <property type="entry name" value="CARBOXYLIC ESTER HYDROLASE"/>
    <property type="match status" value="1"/>
</dbReference>
<dbReference type="RefSeq" id="XP_026673537.1">
    <property type="nucleotide sequence ID" value="XM_026817736.1"/>
</dbReference>
<dbReference type="InterPro" id="IPR019819">
    <property type="entry name" value="Carboxylesterase_B_CS"/>
</dbReference>
<dbReference type="Proteomes" id="UP000694925">
    <property type="component" value="Unplaced"/>
</dbReference>
<dbReference type="InterPro" id="IPR002018">
    <property type="entry name" value="CarbesteraseB"/>
</dbReference>
<evidence type="ECO:0000256" key="3">
    <source>
        <dbReference type="ARBA" id="ARBA00022801"/>
    </source>
</evidence>
<keyword evidence="5" id="KW-0325">Glycoprotein</keyword>
<keyword evidence="2" id="KW-0719">Serine esterase</keyword>
<comment type="similarity">
    <text evidence="1 6">Belongs to the type-B carboxylesterase/lipase family.</text>
</comment>
<feature type="domain" description="Carboxylesterase type B" evidence="7">
    <location>
        <begin position="381"/>
        <end position="506"/>
    </location>
</feature>
<accession>A0AAJ7WEP2</accession>
<organism evidence="8 9">
    <name type="scientific">Ceratina calcarata</name>
    <dbReference type="NCBI Taxonomy" id="156304"/>
    <lineage>
        <taxon>Eukaryota</taxon>
        <taxon>Metazoa</taxon>
        <taxon>Ecdysozoa</taxon>
        <taxon>Arthropoda</taxon>
        <taxon>Hexapoda</taxon>
        <taxon>Insecta</taxon>
        <taxon>Pterygota</taxon>
        <taxon>Neoptera</taxon>
        <taxon>Endopterygota</taxon>
        <taxon>Hymenoptera</taxon>
        <taxon>Apocrita</taxon>
        <taxon>Aculeata</taxon>
        <taxon>Apoidea</taxon>
        <taxon>Anthophila</taxon>
        <taxon>Apidae</taxon>
        <taxon>Ceratina</taxon>
        <taxon>Zadontomerus</taxon>
    </lineage>
</organism>
<evidence type="ECO:0000256" key="5">
    <source>
        <dbReference type="ARBA" id="ARBA00023180"/>
    </source>
</evidence>
<evidence type="ECO:0000313" key="9">
    <source>
        <dbReference type="RefSeq" id="XP_026673537.1"/>
    </source>
</evidence>
<dbReference type="InterPro" id="IPR019826">
    <property type="entry name" value="Carboxylesterase_B_AS"/>
</dbReference>
<sequence>MKETVLLAFLFLASVECSDVRRTAVVQTNSGPVQGAILTTVWNSIEYSSFKGIPYAAPPIGDLRFRPPVSPEPWDQVRDAVEEASQCPQPDNSGAYSGNEDCLYLSVFTPKTKFNDKTALKPVMSWIYGGSFIQGCANTSEFGPDFFMEQDVVVVTSNYRLGALGFLYLDHPHAAGNAAMKDQLAVLKWIRENIAKFGGDPNRVTIFGQSAGSSSVSLHILSDESRGLFQQAICQSGTSLSYLYKSREDALAVSNKLATNLGFPSSDKEQLMNSFLHADPKDLIEQTSKLQMIIPFAPVKDNSYVDDPPFLSECPVTKVATGNFSKVPMIMGFTHDELLLFMDKPYEILNKTEKYLNEFYPILPPFLKNPYEAVKHFAVNLSDIGMKAQVDFAQKMFTHENGDNPIYYYQVSYVSNYTKRNFNGIPVSGVAHGDDIGYIFNVGWLNAPTDPEHPFNQFRHKFVTLWSNFAKYGNPTPVNANPLGETIWENSGKEGRLLNIDDVPKMIKRSEAISQTAELTENVLYLTLPITSSCSKISYVNYFDLF</sequence>
<dbReference type="KEGG" id="ccal:108629994"/>
<evidence type="ECO:0000256" key="2">
    <source>
        <dbReference type="ARBA" id="ARBA00022487"/>
    </source>
</evidence>
<protein>
    <recommendedName>
        <fullName evidence="6">Carboxylic ester hydrolase</fullName>
        <ecNumber evidence="6">3.1.1.-</ecNumber>
    </recommendedName>
</protein>
<feature type="chain" id="PRO_5042317517" description="Carboxylic ester hydrolase" evidence="6">
    <location>
        <begin position="18"/>
        <end position="546"/>
    </location>
</feature>
<evidence type="ECO:0000256" key="1">
    <source>
        <dbReference type="ARBA" id="ARBA00005964"/>
    </source>
</evidence>
<evidence type="ECO:0000313" key="8">
    <source>
        <dbReference type="Proteomes" id="UP000694925"/>
    </source>
</evidence>
<feature type="signal peptide" evidence="6">
    <location>
        <begin position="1"/>
        <end position="17"/>
    </location>
</feature>
<dbReference type="PANTHER" id="PTHR43142">
    <property type="entry name" value="CARBOXYLIC ESTER HYDROLASE"/>
    <property type="match status" value="1"/>
</dbReference>
<gene>
    <name evidence="9" type="primary">LOC108629994</name>
</gene>
<name>A0AAJ7WEP2_9HYME</name>
<keyword evidence="8" id="KW-1185">Reference proteome</keyword>
<reference evidence="9" key="1">
    <citation type="submission" date="2025-08" db="UniProtKB">
        <authorList>
            <consortium name="RefSeq"/>
        </authorList>
    </citation>
    <scope>IDENTIFICATION</scope>
    <source>
        <tissue evidence="9">Whole body</tissue>
    </source>
</reference>
<dbReference type="AlphaFoldDB" id="A0AAJ7WEP2"/>
<keyword evidence="3 6" id="KW-0378">Hydrolase</keyword>
<keyword evidence="4" id="KW-1015">Disulfide bond</keyword>
<dbReference type="GO" id="GO:0052689">
    <property type="term" value="F:carboxylic ester hydrolase activity"/>
    <property type="evidence" value="ECO:0007669"/>
    <property type="project" value="UniProtKB-KW"/>
</dbReference>
<dbReference type="GeneID" id="108629994"/>
<evidence type="ECO:0000259" key="7">
    <source>
        <dbReference type="Pfam" id="PF00135"/>
    </source>
</evidence>
<dbReference type="EC" id="3.1.1.-" evidence="6"/>